<accession>A0AAV5TN12</accession>
<dbReference type="PANTHER" id="PTHR12202">
    <property type="entry name" value="ESF1 HOMOLOG"/>
    <property type="match status" value="1"/>
</dbReference>
<keyword evidence="4" id="KW-1185">Reference proteome</keyword>
<feature type="compositionally biased region" description="Basic and acidic residues" evidence="1">
    <location>
        <begin position="77"/>
        <end position="93"/>
    </location>
</feature>
<feature type="compositionally biased region" description="Acidic residues" evidence="1">
    <location>
        <begin position="413"/>
        <end position="429"/>
    </location>
</feature>
<dbReference type="InterPro" id="IPR056750">
    <property type="entry name" value="RRM_ESF1"/>
</dbReference>
<evidence type="ECO:0000256" key="1">
    <source>
        <dbReference type="SAM" id="MobiDB-lite"/>
    </source>
</evidence>
<name>A0AAV5TN12_9BILA</name>
<dbReference type="Pfam" id="PF25121">
    <property type="entry name" value="RRM_ESF1"/>
    <property type="match status" value="1"/>
</dbReference>
<feature type="compositionally biased region" description="Acidic residues" evidence="1">
    <location>
        <begin position="130"/>
        <end position="145"/>
    </location>
</feature>
<feature type="region of interest" description="Disordered" evidence="1">
    <location>
        <begin position="1"/>
        <end position="28"/>
    </location>
</feature>
<evidence type="ECO:0000259" key="2">
    <source>
        <dbReference type="Pfam" id="PF25121"/>
    </source>
</evidence>
<protein>
    <recommendedName>
        <fullName evidence="2">ESF1 RRM domain-containing protein</fullName>
    </recommendedName>
</protein>
<gene>
    <name evidence="3" type="ORF">PENTCL1PPCAC_17945</name>
</gene>
<feature type="domain" description="ESF1 RRM" evidence="2">
    <location>
        <begin position="168"/>
        <end position="314"/>
    </location>
</feature>
<feature type="compositionally biased region" description="Acidic residues" evidence="1">
    <location>
        <begin position="229"/>
        <end position="241"/>
    </location>
</feature>
<organism evidence="3 4">
    <name type="scientific">Pristionchus entomophagus</name>
    <dbReference type="NCBI Taxonomy" id="358040"/>
    <lineage>
        <taxon>Eukaryota</taxon>
        <taxon>Metazoa</taxon>
        <taxon>Ecdysozoa</taxon>
        <taxon>Nematoda</taxon>
        <taxon>Chromadorea</taxon>
        <taxon>Rhabditida</taxon>
        <taxon>Rhabditina</taxon>
        <taxon>Diplogasteromorpha</taxon>
        <taxon>Diplogasteroidea</taxon>
        <taxon>Neodiplogasteridae</taxon>
        <taxon>Pristionchus</taxon>
    </lineage>
</organism>
<feature type="compositionally biased region" description="Basic residues" evidence="1">
    <location>
        <begin position="561"/>
        <end position="570"/>
    </location>
</feature>
<feature type="compositionally biased region" description="Acidic residues" evidence="1">
    <location>
        <begin position="94"/>
        <end position="112"/>
    </location>
</feature>
<dbReference type="GO" id="GO:0003723">
    <property type="term" value="F:RNA binding"/>
    <property type="evidence" value="ECO:0007669"/>
    <property type="project" value="TreeGrafter"/>
</dbReference>
<feature type="compositionally biased region" description="Basic and acidic residues" evidence="1">
    <location>
        <begin position="393"/>
        <end position="404"/>
    </location>
</feature>
<feature type="region of interest" description="Disordered" evidence="1">
    <location>
        <begin position="530"/>
        <end position="570"/>
    </location>
</feature>
<evidence type="ECO:0000313" key="3">
    <source>
        <dbReference type="EMBL" id="GMS95770.1"/>
    </source>
</evidence>
<dbReference type="AlphaFoldDB" id="A0AAV5TN12"/>
<feature type="region of interest" description="Disordered" evidence="1">
    <location>
        <begin position="216"/>
        <end position="247"/>
    </location>
</feature>
<proteinExistence type="predicted"/>
<dbReference type="Gene3D" id="3.30.70.330">
    <property type="match status" value="1"/>
</dbReference>
<dbReference type="InterPro" id="IPR012677">
    <property type="entry name" value="Nucleotide-bd_a/b_plait_sf"/>
</dbReference>
<sequence>RVVEMVKGAKGLSDPRFAHLKNDPKFGGLKRKERKVVVEDRFAGVLTDGRFTRAPIVDKRGRKVKRTGDVTLHRLYEVEEKKKEEEETRKRDEEDMEDEDASEQEEGEEDDNAPLKYDLARGDGEYVSSSDEDEEEEEDGDEDEEKAQVDHDWGNLDKDARRVEWASRRLAICNLDWDSLSSQDLFLLFSCFKSLGGHVESLSIYLSDMGKEKLEKEEKDGPQLIVNENGDDDSSDEDDGRLDEGTLKHDNAKREAIRKYQMERLKYYYAVLVCDSEQTASAVYENCDGVEYENSGLRLDLRFVPDEMTFEDDRLKEKVTADDVDSSKYKPREVSNVAAATTKVKLTWEESDVNRTRKMRGAFDEDADLDAVSSDLIAPSSGEEDNDDDDREGEERILTKKERLAILLGGGDKDDEDMEVEWEKEEENEIQEKKVKKKFKSSWEEYLDKRKAKRKEKKAMAKAERRKAREEREQEEEDRRMEKKKVVKKDDEKEKDSGDIQVDPRFNALFTHSAFSIDTASNLNKSKGLVMKQNAARRKRKAEIEMETPSGDGHNDLITKLKNKSAKWSS</sequence>
<evidence type="ECO:0000313" key="4">
    <source>
        <dbReference type="Proteomes" id="UP001432027"/>
    </source>
</evidence>
<reference evidence="3" key="1">
    <citation type="submission" date="2023-10" db="EMBL/GenBank/DDBJ databases">
        <title>Genome assembly of Pristionchus species.</title>
        <authorList>
            <person name="Yoshida K."/>
            <person name="Sommer R.J."/>
        </authorList>
    </citation>
    <scope>NUCLEOTIDE SEQUENCE</scope>
    <source>
        <strain evidence="3">RS0144</strain>
    </source>
</reference>
<comment type="caution">
    <text evidence="3">The sequence shown here is derived from an EMBL/GenBank/DDBJ whole genome shotgun (WGS) entry which is preliminary data.</text>
</comment>
<feature type="non-terminal residue" evidence="3">
    <location>
        <position position="1"/>
    </location>
</feature>
<feature type="compositionally biased region" description="Basic and acidic residues" evidence="1">
    <location>
        <begin position="458"/>
        <end position="481"/>
    </location>
</feature>
<feature type="compositionally biased region" description="Acidic residues" evidence="1">
    <location>
        <begin position="382"/>
        <end position="392"/>
    </location>
</feature>
<dbReference type="PANTHER" id="PTHR12202:SF0">
    <property type="entry name" value="ESF1 HOMOLOG"/>
    <property type="match status" value="1"/>
</dbReference>
<dbReference type="Proteomes" id="UP001432027">
    <property type="component" value="Unassembled WGS sequence"/>
</dbReference>
<feature type="region of interest" description="Disordered" evidence="1">
    <location>
        <begin position="370"/>
        <end position="501"/>
    </location>
</feature>
<feature type="region of interest" description="Disordered" evidence="1">
    <location>
        <begin position="77"/>
        <end position="153"/>
    </location>
</feature>
<dbReference type="GO" id="GO:0006364">
    <property type="term" value="P:rRNA processing"/>
    <property type="evidence" value="ECO:0007669"/>
    <property type="project" value="InterPro"/>
</dbReference>
<dbReference type="EMBL" id="BTSX01000004">
    <property type="protein sequence ID" value="GMS95770.1"/>
    <property type="molecule type" value="Genomic_DNA"/>
</dbReference>
<dbReference type="InterPro" id="IPR039754">
    <property type="entry name" value="Esf1"/>
</dbReference>
<feature type="compositionally biased region" description="Basic and acidic residues" evidence="1">
    <location>
        <begin position="488"/>
        <end position="498"/>
    </location>
</feature>